<evidence type="ECO:0000313" key="3">
    <source>
        <dbReference type="EMBL" id="KTD61418.1"/>
    </source>
</evidence>
<evidence type="ECO:0000256" key="1">
    <source>
        <dbReference type="ARBA" id="ARBA00022801"/>
    </source>
</evidence>
<dbReference type="Gene3D" id="3.75.10.10">
    <property type="entry name" value="L-arginine/glycine Amidinotransferase, Chain A"/>
    <property type="match status" value="1"/>
</dbReference>
<evidence type="ECO:0000313" key="4">
    <source>
        <dbReference type="Proteomes" id="UP000054877"/>
    </source>
</evidence>
<keyword evidence="1 2" id="KW-0378">Hydrolase</keyword>
<reference evidence="3 4" key="1">
    <citation type="submission" date="2015-11" db="EMBL/GenBank/DDBJ databases">
        <title>Genomic analysis of 38 Legionella species identifies large and diverse effector repertoires.</title>
        <authorList>
            <person name="Burstein D."/>
            <person name="Amaro F."/>
            <person name="Zusman T."/>
            <person name="Lifshitz Z."/>
            <person name="Cohen O."/>
            <person name="Gilbert J.A."/>
            <person name="Pupko T."/>
            <person name="Shuman H.A."/>
            <person name="Segal G."/>
        </authorList>
    </citation>
    <scope>NUCLEOTIDE SEQUENCE [LARGE SCALE GENOMIC DNA]</scope>
    <source>
        <strain evidence="3 4">Mt.St.Helens-9</strain>
    </source>
</reference>
<comment type="caution">
    <text evidence="3">The sequence shown here is derived from an EMBL/GenBank/DDBJ whole genome shotgun (WGS) entry which is preliminary data.</text>
</comment>
<gene>
    <name evidence="2" type="primary">aguA</name>
    <name evidence="3" type="ORF">Lspi_2660</name>
</gene>
<dbReference type="EC" id="3.5.3.12" evidence="2"/>
<sequence length="349" mass="38978">MSTPKNDGFMMPPEWHPHAGCWMAWPCHLQTWQSIGLDRARNAYARVARAIAQYEPVTMLVNPGDENSAALLCRDRIRLLTLPINDSWTRDTGPTFLLNKDNQLAGVDWIHNAWGGNYDDCALDNQIAAAIVNETRATHYKAPLVMEGGSFHVDGEGTVLTTRECLLNPNRNPQLNQQAIEQHLHDYLGTEKVIWLDKGLVGDETDGHIDEIATFIGPGQVLCLVTDDQKDANYKILRDNLETLRNATDAKGRRLQVFTVEQPPATWRDGERLTLSYINFYLANQGIVMPAFGHDTCDKAAFTLFSRLFPRHHITQIDALDVFAGGGGIHCITQQQPASVSGYFQVNSP</sequence>
<comment type="catalytic activity">
    <reaction evidence="2">
        <text>agmatine + H2O = N-carbamoylputrescine + NH4(+)</text>
        <dbReference type="Rhea" id="RHEA:18037"/>
        <dbReference type="ChEBI" id="CHEBI:15377"/>
        <dbReference type="ChEBI" id="CHEBI:28938"/>
        <dbReference type="ChEBI" id="CHEBI:58145"/>
        <dbReference type="ChEBI" id="CHEBI:58318"/>
        <dbReference type="EC" id="3.5.3.12"/>
    </reaction>
</comment>
<dbReference type="AlphaFoldDB" id="A0A0W0YX09"/>
<dbReference type="SUPFAM" id="SSF55909">
    <property type="entry name" value="Pentein"/>
    <property type="match status" value="1"/>
</dbReference>
<dbReference type="InterPro" id="IPR007466">
    <property type="entry name" value="Peptidyl-Arg-deiminase_porph"/>
</dbReference>
<dbReference type="HAMAP" id="MF_01841">
    <property type="entry name" value="Agmatine_deimin"/>
    <property type="match status" value="1"/>
</dbReference>
<dbReference type="EMBL" id="LNYX01000032">
    <property type="protein sequence ID" value="KTD61418.1"/>
    <property type="molecule type" value="Genomic_DNA"/>
</dbReference>
<dbReference type="OrthoDB" id="9808013at2"/>
<dbReference type="Pfam" id="PF04371">
    <property type="entry name" value="PAD_porph"/>
    <property type="match status" value="1"/>
</dbReference>
<dbReference type="GO" id="GO:0004668">
    <property type="term" value="F:protein-arginine deiminase activity"/>
    <property type="evidence" value="ECO:0007669"/>
    <property type="project" value="InterPro"/>
</dbReference>
<dbReference type="PANTHER" id="PTHR31377">
    <property type="entry name" value="AGMATINE DEIMINASE-RELATED"/>
    <property type="match status" value="1"/>
</dbReference>
<feature type="active site" description="Amidino-cysteine intermediate" evidence="2">
    <location>
        <position position="331"/>
    </location>
</feature>
<dbReference type="GO" id="GO:0009446">
    <property type="term" value="P:putrescine biosynthetic process"/>
    <property type="evidence" value="ECO:0007669"/>
    <property type="project" value="InterPro"/>
</dbReference>
<dbReference type="InterPro" id="IPR017754">
    <property type="entry name" value="Agmatine_deiminase"/>
</dbReference>
<dbReference type="PATRIC" id="fig|452.5.peg.2944"/>
<keyword evidence="4" id="KW-1185">Reference proteome</keyword>
<dbReference type="STRING" id="452.Lspi_2660"/>
<dbReference type="GO" id="GO:0047632">
    <property type="term" value="F:agmatine deiminase activity"/>
    <property type="evidence" value="ECO:0007669"/>
    <property type="project" value="UniProtKB-UniRule"/>
</dbReference>
<comment type="similarity">
    <text evidence="2">Belongs to the agmatine deiminase family.</text>
</comment>
<organism evidence="3 4">
    <name type="scientific">Legionella spiritensis</name>
    <dbReference type="NCBI Taxonomy" id="452"/>
    <lineage>
        <taxon>Bacteria</taxon>
        <taxon>Pseudomonadati</taxon>
        <taxon>Pseudomonadota</taxon>
        <taxon>Gammaproteobacteria</taxon>
        <taxon>Legionellales</taxon>
        <taxon>Legionellaceae</taxon>
        <taxon>Legionella</taxon>
    </lineage>
</organism>
<accession>A0A0W0YX09</accession>
<evidence type="ECO:0000256" key="2">
    <source>
        <dbReference type="HAMAP-Rule" id="MF_01841"/>
    </source>
</evidence>
<proteinExistence type="inferred from homology"/>
<dbReference type="PANTHER" id="PTHR31377:SF0">
    <property type="entry name" value="AGMATINE DEIMINASE-RELATED"/>
    <property type="match status" value="1"/>
</dbReference>
<name>A0A0W0YX09_LEGSP</name>
<protein>
    <recommendedName>
        <fullName evidence="2">Putative agmatine deiminase</fullName>
        <ecNumber evidence="2">3.5.3.12</ecNumber>
    </recommendedName>
    <alternativeName>
        <fullName evidence="2">Agmatine iminohydrolase</fullName>
    </alternativeName>
</protein>
<dbReference type="Proteomes" id="UP000054877">
    <property type="component" value="Unassembled WGS sequence"/>
</dbReference>